<dbReference type="Pfam" id="PF21088">
    <property type="entry name" value="MS_channel_1st"/>
    <property type="match status" value="1"/>
</dbReference>
<reference evidence="11 12" key="1">
    <citation type="submission" date="2018-10" db="EMBL/GenBank/DDBJ databases">
        <title>Genomic Encyclopedia of Archaeal and Bacterial Type Strains, Phase II (KMG-II): from individual species to whole genera.</title>
        <authorList>
            <person name="Goeker M."/>
        </authorList>
    </citation>
    <scope>NUCLEOTIDE SEQUENCE [LARGE SCALE GENOMIC DNA]</scope>
    <source>
        <strain evidence="11 12">DSM 16510</strain>
    </source>
</reference>
<evidence type="ECO:0000259" key="9">
    <source>
        <dbReference type="Pfam" id="PF21082"/>
    </source>
</evidence>
<feature type="transmembrane region" description="Helical" evidence="7">
    <location>
        <begin position="368"/>
        <end position="392"/>
    </location>
</feature>
<feature type="domain" description="Mechanosensitive ion channel transmembrane helices 2/3" evidence="10">
    <location>
        <begin position="345"/>
        <end position="385"/>
    </location>
</feature>
<dbReference type="Gene3D" id="2.30.30.60">
    <property type="match status" value="1"/>
</dbReference>
<dbReference type="SUPFAM" id="SSF82689">
    <property type="entry name" value="Mechanosensitive channel protein MscS (YggB), C-terminal domain"/>
    <property type="match status" value="1"/>
</dbReference>
<evidence type="ECO:0000256" key="4">
    <source>
        <dbReference type="ARBA" id="ARBA00022692"/>
    </source>
</evidence>
<keyword evidence="4 7" id="KW-0812">Transmembrane</keyword>
<dbReference type="InterPro" id="IPR052702">
    <property type="entry name" value="MscS-like_channel"/>
</dbReference>
<dbReference type="InterPro" id="IPR006685">
    <property type="entry name" value="MscS_channel_2nd"/>
</dbReference>
<dbReference type="Proteomes" id="UP000267841">
    <property type="component" value="Unassembled WGS sequence"/>
</dbReference>
<dbReference type="InterPro" id="IPR049278">
    <property type="entry name" value="MS_channel_C"/>
</dbReference>
<feature type="transmembrane region" description="Helical" evidence="7">
    <location>
        <begin position="342"/>
        <end position="362"/>
    </location>
</feature>
<evidence type="ECO:0000256" key="3">
    <source>
        <dbReference type="ARBA" id="ARBA00022475"/>
    </source>
</evidence>
<dbReference type="GO" id="GO:0005886">
    <property type="term" value="C:plasma membrane"/>
    <property type="evidence" value="ECO:0007669"/>
    <property type="project" value="UniProtKB-SubCell"/>
</dbReference>
<comment type="similarity">
    <text evidence="2">Belongs to the MscS (TC 1.A.23) family.</text>
</comment>
<dbReference type="InterPro" id="IPR011066">
    <property type="entry name" value="MscS_channel_C_sf"/>
</dbReference>
<feature type="transmembrane region" description="Helical" evidence="7">
    <location>
        <begin position="261"/>
        <end position="280"/>
    </location>
</feature>
<dbReference type="SUPFAM" id="SSF50182">
    <property type="entry name" value="Sm-like ribonucleoproteins"/>
    <property type="match status" value="1"/>
</dbReference>
<feature type="transmembrane region" description="Helical" evidence="7">
    <location>
        <begin position="218"/>
        <end position="241"/>
    </location>
</feature>
<evidence type="ECO:0000313" key="12">
    <source>
        <dbReference type="Proteomes" id="UP000267841"/>
    </source>
</evidence>
<organism evidence="11 12">
    <name type="scientific">Hydrogenivirga caldilitoris</name>
    <dbReference type="NCBI Taxonomy" id="246264"/>
    <lineage>
        <taxon>Bacteria</taxon>
        <taxon>Pseudomonadati</taxon>
        <taxon>Aquificota</taxon>
        <taxon>Aquificia</taxon>
        <taxon>Aquificales</taxon>
        <taxon>Aquificaceae</taxon>
        <taxon>Hydrogenivirga</taxon>
    </lineage>
</organism>
<keyword evidence="6 7" id="KW-0472">Membrane</keyword>
<feature type="transmembrane region" description="Helical" evidence="7">
    <location>
        <begin position="64"/>
        <end position="84"/>
    </location>
</feature>
<dbReference type="RefSeq" id="WP_121011213.1">
    <property type="nucleotide sequence ID" value="NZ_RCCJ01000001.1"/>
</dbReference>
<evidence type="ECO:0000256" key="1">
    <source>
        <dbReference type="ARBA" id="ARBA00004651"/>
    </source>
</evidence>
<comment type="caution">
    <text evidence="11">The sequence shown here is derived from an EMBL/GenBank/DDBJ whole genome shotgun (WGS) entry which is preliminary data.</text>
</comment>
<name>A0A497XPG1_9AQUI</name>
<accession>A0A497XPG1</accession>
<dbReference type="InterPro" id="IPR049142">
    <property type="entry name" value="MS_channel_1st"/>
</dbReference>
<feature type="transmembrane region" description="Helical" evidence="7">
    <location>
        <begin position="90"/>
        <end position="109"/>
    </location>
</feature>
<feature type="domain" description="Mechanosensitive ion channel MscS" evidence="8">
    <location>
        <begin position="386"/>
        <end position="464"/>
    </location>
</feature>
<dbReference type="InterPro" id="IPR023408">
    <property type="entry name" value="MscS_beta-dom_sf"/>
</dbReference>
<dbReference type="Pfam" id="PF21082">
    <property type="entry name" value="MS_channel_3rd"/>
    <property type="match status" value="1"/>
</dbReference>
<feature type="domain" description="Mechanosensitive ion channel MscS C-terminal" evidence="9">
    <location>
        <begin position="472"/>
        <end position="556"/>
    </location>
</feature>
<keyword evidence="3" id="KW-1003">Cell membrane</keyword>
<dbReference type="OrthoDB" id="9809206at2"/>
<dbReference type="AlphaFoldDB" id="A0A497XPG1"/>
<feature type="transmembrane region" description="Helical" evidence="7">
    <location>
        <begin position="159"/>
        <end position="182"/>
    </location>
</feature>
<gene>
    <name evidence="11" type="ORF">BCF55_1131</name>
</gene>
<dbReference type="SUPFAM" id="SSF82861">
    <property type="entry name" value="Mechanosensitive channel protein MscS (YggB), transmembrane region"/>
    <property type="match status" value="1"/>
</dbReference>
<evidence type="ECO:0000259" key="10">
    <source>
        <dbReference type="Pfam" id="PF21088"/>
    </source>
</evidence>
<dbReference type="Pfam" id="PF00924">
    <property type="entry name" value="MS_channel_2nd"/>
    <property type="match status" value="1"/>
</dbReference>
<evidence type="ECO:0000259" key="8">
    <source>
        <dbReference type="Pfam" id="PF00924"/>
    </source>
</evidence>
<evidence type="ECO:0000256" key="7">
    <source>
        <dbReference type="SAM" id="Phobius"/>
    </source>
</evidence>
<sequence>MIQETVNNIYKILSDTLALLASYLTDIAQNPLQELVLFLAFSGAYLFLKLLTVNFTRPLREKGLNVPADIFSLLILYGASFLLYQKFSDVDLFLFLFAFLYFEVVRGLFSYLRAHLPFGRISVLLFYALLVVNSLLLFLQNISYHLGKLQDLYSLGFKVSFASLVSLFVIKVYSHLAVIIGSEVLRRTLRRGKLAFLVLYLALSIGWVLGTFRLSQSFLLKLFLLAGVLFGYFFIQAYLLINLERKLGTNFQLLRKDLRRFLNTFSLFILYKGLDVIFGLDPVRGVLGKLFIVNTELVKISLLSLLESTYILVLLFTSVSLLKNLVYLYFIRKDKEVEAGSLRALISNLGILLSVVIALTHLGLTWKVLIPFAGALGIGLGFGLQTIFNNYISGFILLLSKNIKVGDLVEIEGNAGSAIGRSGSTIFGQVVNINILTTVVRTTDNVEIAIPNSEFVSGRIVNYSLSDPYIRVRIPFGVSYSSDPQKVREVLLKVAQESELVLKEPPPNVWFYEMGDSALIFYLLVWVDIRKFWRMKALRSEIYFKAWEELKKEGIEVPFPQRDLWFKNPLRVEINERGLHEGSSQGG</sequence>
<feature type="transmembrane region" description="Helical" evidence="7">
    <location>
        <begin position="35"/>
        <end position="52"/>
    </location>
</feature>
<protein>
    <submittedName>
        <fullName evidence="11">Mechanosensitive ion channel-like protein</fullName>
    </submittedName>
</protein>
<dbReference type="EMBL" id="RCCJ01000001">
    <property type="protein sequence ID" value="RLJ70847.1"/>
    <property type="molecule type" value="Genomic_DNA"/>
</dbReference>
<dbReference type="InterPro" id="IPR011014">
    <property type="entry name" value="MscS_channel_TM-2"/>
</dbReference>
<dbReference type="InterPro" id="IPR010920">
    <property type="entry name" value="LSM_dom_sf"/>
</dbReference>
<keyword evidence="12" id="KW-1185">Reference proteome</keyword>
<feature type="transmembrane region" description="Helical" evidence="7">
    <location>
        <begin position="310"/>
        <end position="330"/>
    </location>
</feature>
<evidence type="ECO:0000256" key="2">
    <source>
        <dbReference type="ARBA" id="ARBA00008017"/>
    </source>
</evidence>
<proteinExistence type="inferred from homology"/>
<keyword evidence="5 7" id="KW-1133">Transmembrane helix</keyword>
<dbReference type="PANTHER" id="PTHR30347">
    <property type="entry name" value="POTASSIUM CHANNEL RELATED"/>
    <property type="match status" value="1"/>
</dbReference>
<evidence type="ECO:0000313" key="11">
    <source>
        <dbReference type="EMBL" id="RLJ70847.1"/>
    </source>
</evidence>
<dbReference type="GO" id="GO:0008381">
    <property type="term" value="F:mechanosensitive monoatomic ion channel activity"/>
    <property type="evidence" value="ECO:0007669"/>
    <property type="project" value="UniProtKB-ARBA"/>
</dbReference>
<dbReference type="Gene3D" id="1.10.287.1260">
    <property type="match status" value="1"/>
</dbReference>
<dbReference type="Gene3D" id="3.30.70.100">
    <property type="match status" value="1"/>
</dbReference>
<feature type="transmembrane region" description="Helical" evidence="7">
    <location>
        <begin position="194"/>
        <end position="212"/>
    </location>
</feature>
<feature type="transmembrane region" description="Helical" evidence="7">
    <location>
        <begin position="121"/>
        <end position="139"/>
    </location>
</feature>
<evidence type="ECO:0000256" key="5">
    <source>
        <dbReference type="ARBA" id="ARBA00022989"/>
    </source>
</evidence>
<comment type="subcellular location">
    <subcellularLocation>
        <location evidence="1">Cell membrane</location>
        <topology evidence="1">Multi-pass membrane protein</topology>
    </subcellularLocation>
</comment>
<dbReference type="PANTHER" id="PTHR30347:SF1">
    <property type="entry name" value="MECHANOSENSITIVE CHANNEL MSCK"/>
    <property type="match status" value="1"/>
</dbReference>
<evidence type="ECO:0000256" key="6">
    <source>
        <dbReference type="ARBA" id="ARBA00023136"/>
    </source>
</evidence>